<dbReference type="PANTHER" id="PTHR34386:SF1">
    <property type="entry name" value="GLUTAREDOXIN-LIKE PROTEIN NRDH"/>
    <property type="match status" value="1"/>
</dbReference>
<gene>
    <name evidence="3" type="ORF">DesU5LDRAFT_2156</name>
</gene>
<dbReference type="GO" id="GO:0045454">
    <property type="term" value="P:cell redox homeostasis"/>
    <property type="evidence" value="ECO:0007669"/>
    <property type="project" value="TreeGrafter"/>
</dbReference>
<dbReference type="AlphaFoldDB" id="I2Q218"/>
<feature type="signal peptide" evidence="1">
    <location>
        <begin position="1"/>
        <end position="27"/>
    </location>
</feature>
<protein>
    <submittedName>
        <fullName evidence="3">Glutaredoxin-like protein</fullName>
    </submittedName>
</protein>
<dbReference type="InterPro" id="IPR036249">
    <property type="entry name" value="Thioredoxin-like_sf"/>
</dbReference>
<dbReference type="PANTHER" id="PTHR34386">
    <property type="entry name" value="GLUTAREDOXIN"/>
    <property type="match status" value="1"/>
</dbReference>
<sequence length="118" mass="12383">MSAKHTLSALTLALAAALLLAAAPLRAAGPTVELFVTSWCPYCSKAKAYFQAKGIPYTAYDIEKDPDAAKRFQKYGQRGVPLVVIGTTAIPGYSVAEYDKALAAAQTAPAHSKIVTAP</sequence>
<feature type="domain" description="Glutaredoxin" evidence="2">
    <location>
        <begin position="32"/>
        <end position="88"/>
    </location>
</feature>
<dbReference type="eggNOG" id="COG0695">
    <property type="taxonomic scope" value="Bacteria"/>
</dbReference>
<dbReference type="OrthoDB" id="9814618at2"/>
<dbReference type="InterPro" id="IPR051548">
    <property type="entry name" value="Grx-like_ET"/>
</dbReference>
<dbReference type="SUPFAM" id="SSF52833">
    <property type="entry name" value="Thioredoxin-like"/>
    <property type="match status" value="1"/>
</dbReference>
<name>I2Q218_9BACT</name>
<evidence type="ECO:0000313" key="3">
    <source>
        <dbReference type="EMBL" id="EIG53824.1"/>
    </source>
</evidence>
<dbReference type="HOGENOM" id="CLU_164657_1_0_7"/>
<feature type="chain" id="PRO_5003663631" evidence="1">
    <location>
        <begin position="28"/>
        <end position="118"/>
    </location>
</feature>
<keyword evidence="1" id="KW-0732">Signal</keyword>
<dbReference type="Pfam" id="PF00462">
    <property type="entry name" value="Glutaredoxin"/>
    <property type="match status" value="1"/>
</dbReference>
<proteinExistence type="predicted"/>
<dbReference type="InterPro" id="IPR002109">
    <property type="entry name" value="Glutaredoxin"/>
</dbReference>
<dbReference type="PROSITE" id="PS51354">
    <property type="entry name" value="GLUTAREDOXIN_2"/>
    <property type="match status" value="1"/>
</dbReference>
<organism evidence="3">
    <name type="scientific">Desulfovibrio sp. U5L</name>
    <dbReference type="NCBI Taxonomy" id="596152"/>
    <lineage>
        <taxon>Bacteria</taxon>
        <taxon>Pseudomonadati</taxon>
        <taxon>Thermodesulfobacteriota</taxon>
        <taxon>Desulfovibrionia</taxon>
        <taxon>Desulfovibrionales</taxon>
        <taxon>Desulfovibrionaceae</taxon>
        <taxon>Desulfovibrio</taxon>
    </lineage>
</organism>
<dbReference type="CDD" id="cd02976">
    <property type="entry name" value="NrdH"/>
    <property type="match status" value="1"/>
</dbReference>
<dbReference type="Gene3D" id="3.40.30.10">
    <property type="entry name" value="Glutaredoxin"/>
    <property type="match status" value="1"/>
</dbReference>
<reference evidence="3" key="1">
    <citation type="submission" date="2011-11" db="EMBL/GenBank/DDBJ databases">
        <title>Improved High-Quality Draft sequence of Desulfovibrio sp. U5L.</title>
        <authorList>
            <consortium name="US DOE Joint Genome Institute"/>
            <person name="Lucas S."/>
            <person name="Han J."/>
            <person name="Lapidus A."/>
            <person name="Cheng J.-F."/>
            <person name="Goodwin L."/>
            <person name="Pitluck S."/>
            <person name="Peters L."/>
            <person name="Ovchinnikova G."/>
            <person name="Held B."/>
            <person name="Detter J.C."/>
            <person name="Han C."/>
            <person name="Tapia R."/>
            <person name="Land M."/>
            <person name="Hauser L."/>
            <person name="Kyrpides N."/>
            <person name="Ivanova N."/>
            <person name="Pagani I."/>
            <person name="Gabster J."/>
            <person name="Walker C."/>
            <person name="Stolyar S."/>
            <person name="Stahl D."/>
            <person name="Arkin A."/>
            <person name="Dehal P."/>
            <person name="Hazen T."/>
            <person name="Woyke T."/>
        </authorList>
    </citation>
    <scope>NUCLEOTIDE SEQUENCE [LARGE SCALE GENOMIC DNA]</scope>
    <source>
        <strain evidence="3">U5L</strain>
    </source>
</reference>
<accession>I2Q218</accession>
<evidence type="ECO:0000259" key="2">
    <source>
        <dbReference type="Pfam" id="PF00462"/>
    </source>
</evidence>
<dbReference type="GO" id="GO:0009055">
    <property type="term" value="F:electron transfer activity"/>
    <property type="evidence" value="ECO:0007669"/>
    <property type="project" value="TreeGrafter"/>
</dbReference>
<dbReference type="EMBL" id="JH600068">
    <property type="protein sequence ID" value="EIG53824.1"/>
    <property type="molecule type" value="Genomic_DNA"/>
</dbReference>
<dbReference type="STRING" id="596152.DesU5LDRAFT_2156"/>
<evidence type="ECO:0000256" key="1">
    <source>
        <dbReference type="SAM" id="SignalP"/>
    </source>
</evidence>